<dbReference type="GO" id="GO:0045202">
    <property type="term" value="C:synapse"/>
    <property type="evidence" value="ECO:0007669"/>
    <property type="project" value="TreeGrafter"/>
</dbReference>
<comment type="subcellular location">
    <subcellularLocation>
        <location evidence="1">Secreted</location>
    </subcellularLocation>
</comment>
<name>A0A6P7PCN3_BETSP</name>
<dbReference type="PROSITE" id="PS50871">
    <property type="entry name" value="C1Q"/>
    <property type="match status" value="1"/>
</dbReference>
<dbReference type="AlphaFoldDB" id="A0A6P7PCN3"/>
<dbReference type="PANTHER" id="PTHR22923">
    <property type="entry name" value="CEREBELLIN-RELATED"/>
    <property type="match status" value="1"/>
</dbReference>
<dbReference type="InterPro" id="IPR008983">
    <property type="entry name" value="Tumour_necrosis_fac-like_dom"/>
</dbReference>
<feature type="chain" id="PRO_5028006495" evidence="4">
    <location>
        <begin position="16"/>
        <end position="227"/>
    </location>
</feature>
<evidence type="ECO:0000256" key="3">
    <source>
        <dbReference type="ARBA" id="ARBA00022729"/>
    </source>
</evidence>
<dbReference type="InterPro" id="IPR050822">
    <property type="entry name" value="Cerebellin_Synaptic_Org"/>
</dbReference>
<evidence type="ECO:0000313" key="7">
    <source>
        <dbReference type="RefSeq" id="XP_029028053.1"/>
    </source>
</evidence>
<dbReference type="Gene3D" id="2.60.120.40">
    <property type="match status" value="1"/>
</dbReference>
<dbReference type="PANTHER" id="PTHR22923:SF103">
    <property type="entry name" value="CEREBELLIN 20-RELATED"/>
    <property type="match status" value="1"/>
</dbReference>
<sequence>MRVFVFMCLLHAVVAQISNPWEGPGRTPVVDDPNAGNACSVDQGTCSCCLILQQLNRLKTYFNQTLYEMQQESSLMTQTLNNIEASRAAFSASLFTDEQFRCFGPLDPNSNIIYKNVYLNLGAHYNVSTGVFTAPYSGVYTFTVSVYSDAGAPGNLLSACASLQVNNQHVAAAKDQNTSDQEDSATIAVVLQLRARDQVVVKLPKTCFLCDDSFYNTFSGFLLYVTE</sequence>
<keyword evidence="6" id="KW-1185">Reference proteome</keyword>
<dbReference type="InParanoid" id="A0A6P7PCN3"/>
<dbReference type="GO" id="GO:0005576">
    <property type="term" value="C:extracellular region"/>
    <property type="evidence" value="ECO:0007669"/>
    <property type="project" value="UniProtKB-SubCell"/>
</dbReference>
<dbReference type="Pfam" id="PF00386">
    <property type="entry name" value="C1q"/>
    <property type="match status" value="1"/>
</dbReference>
<evidence type="ECO:0000259" key="5">
    <source>
        <dbReference type="PROSITE" id="PS50871"/>
    </source>
</evidence>
<dbReference type="InterPro" id="IPR001073">
    <property type="entry name" value="C1q_dom"/>
</dbReference>
<dbReference type="PRINTS" id="PR00007">
    <property type="entry name" value="COMPLEMNTC1Q"/>
</dbReference>
<accession>A0A6P7PCN3</accession>
<evidence type="ECO:0000256" key="1">
    <source>
        <dbReference type="ARBA" id="ARBA00004613"/>
    </source>
</evidence>
<dbReference type="Proteomes" id="UP000515150">
    <property type="component" value="Chromosome 13"/>
</dbReference>
<organism evidence="6 7">
    <name type="scientific">Betta splendens</name>
    <name type="common">Siamese fighting fish</name>
    <dbReference type="NCBI Taxonomy" id="158456"/>
    <lineage>
        <taxon>Eukaryota</taxon>
        <taxon>Metazoa</taxon>
        <taxon>Chordata</taxon>
        <taxon>Craniata</taxon>
        <taxon>Vertebrata</taxon>
        <taxon>Euteleostomi</taxon>
        <taxon>Actinopterygii</taxon>
        <taxon>Neopterygii</taxon>
        <taxon>Teleostei</taxon>
        <taxon>Neoteleostei</taxon>
        <taxon>Acanthomorphata</taxon>
        <taxon>Anabantaria</taxon>
        <taxon>Anabantiformes</taxon>
        <taxon>Anabantoidei</taxon>
        <taxon>Osphronemidae</taxon>
        <taxon>Betta</taxon>
    </lineage>
</organism>
<dbReference type="SMART" id="SM00110">
    <property type="entry name" value="C1Q"/>
    <property type="match status" value="1"/>
</dbReference>
<dbReference type="SUPFAM" id="SSF49842">
    <property type="entry name" value="TNF-like"/>
    <property type="match status" value="1"/>
</dbReference>
<evidence type="ECO:0000313" key="6">
    <source>
        <dbReference type="Proteomes" id="UP000515150"/>
    </source>
</evidence>
<dbReference type="GeneID" id="114868541"/>
<dbReference type="OrthoDB" id="6080680at2759"/>
<feature type="signal peptide" evidence="4">
    <location>
        <begin position="1"/>
        <end position="15"/>
    </location>
</feature>
<feature type="domain" description="C1q" evidence="5">
    <location>
        <begin position="83"/>
        <end position="227"/>
    </location>
</feature>
<dbReference type="KEGG" id="bspl:114868541"/>
<evidence type="ECO:0000256" key="2">
    <source>
        <dbReference type="ARBA" id="ARBA00022525"/>
    </source>
</evidence>
<keyword evidence="2" id="KW-0964">Secreted</keyword>
<evidence type="ECO:0000256" key="4">
    <source>
        <dbReference type="SAM" id="SignalP"/>
    </source>
</evidence>
<dbReference type="GO" id="GO:0099558">
    <property type="term" value="P:maintenance of synapse structure"/>
    <property type="evidence" value="ECO:0007669"/>
    <property type="project" value="TreeGrafter"/>
</dbReference>
<reference evidence="7" key="1">
    <citation type="submission" date="2025-08" db="UniProtKB">
        <authorList>
            <consortium name="RefSeq"/>
        </authorList>
    </citation>
    <scope>IDENTIFICATION</scope>
</reference>
<protein>
    <submittedName>
        <fullName evidence="7">Cerebellin-4-like</fullName>
    </submittedName>
</protein>
<dbReference type="RefSeq" id="XP_029028053.1">
    <property type="nucleotide sequence ID" value="XM_029172220.3"/>
</dbReference>
<gene>
    <name evidence="7" type="primary">LOC114868541</name>
</gene>
<keyword evidence="3 4" id="KW-0732">Signal</keyword>
<proteinExistence type="predicted"/>